<reference evidence="2 3" key="1">
    <citation type="journal article" date="2019" name="Nat. Plants">
        <title>Genome sequencing of Musa balbisiana reveals subgenome evolution and function divergence in polyploid bananas.</title>
        <authorList>
            <person name="Yao X."/>
        </authorList>
    </citation>
    <scope>NUCLEOTIDE SEQUENCE [LARGE SCALE GENOMIC DNA]</scope>
    <source>
        <strain evidence="3">cv. DH-PKW</strain>
        <tissue evidence="2">Leaves</tissue>
    </source>
</reference>
<feature type="compositionally biased region" description="Pro residues" evidence="1">
    <location>
        <begin position="128"/>
        <end position="138"/>
    </location>
</feature>
<evidence type="ECO:0000313" key="3">
    <source>
        <dbReference type="Proteomes" id="UP000317650"/>
    </source>
</evidence>
<feature type="compositionally biased region" description="Pro residues" evidence="1">
    <location>
        <begin position="51"/>
        <end position="65"/>
    </location>
</feature>
<dbReference type="PANTHER" id="PTHR33670">
    <property type="entry name" value="SPLICING FACTOR, PROLINE- AND GLUTAMINE-RICH-LIKE"/>
    <property type="match status" value="1"/>
</dbReference>
<feature type="region of interest" description="Disordered" evidence="1">
    <location>
        <begin position="40"/>
        <end position="92"/>
    </location>
</feature>
<evidence type="ECO:0000313" key="2">
    <source>
        <dbReference type="EMBL" id="THU44246.1"/>
    </source>
</evidence>
<sequence length="180" mass="19213">MESVLVDRSPLSLRRFAATKGVLVSVTDLLPLNAPHSSLPCAPRPHQSPLLPLPPTNPVPLPSPSKRPRSHQQNKRKPRCQSVTPTKDPKAKVIAVASRDPLQSLVKVEVDENDSRCIDFLQSVFSKSPPPSSLPLPRFPLTKPKSEGSTEAGLGEVKGGIYGGGVDAGATDGLRRLLGI</sequence>
<keyword evidence="3" id="KW-1185">Reference proteome</keyword>
<dbReference type="AlphaFoldDB" id="A0A4V4H2F9"/>
<feature type="compositionally biased region" description="Basic residues" evidence="1">
    <location>
        <begin position="66"/>
        <end position="79"/>
    </location>
</feature>
<organism evidence="2 3">
    <name type="scientific">Musa balbisiana</name>
    <name type="common">Banana</name>
    <dbReference type="NCBI Taxonomy" id="52838"/>
    <lineage>
        <taxon>Eukaryota</taxon>
        <taxon>Viridiplantae</taxon>
        <taxon>Streptophyta</taxon>
        <taxon>Embryophyta</taxon>
        <taxon>Tracheophyta</taxon>
        <taxon>Spermatophyta</taxon>
        <taxon>Magnoliopsida</taxon>
        <taxon>Liliopsida</taxon>
        <taxon>Zingiberales</taxon>
        <taxon>Musaceae</taxon>
        <taxon>Musa</taxon>
    </lineage>
</organism>
<accession>A0A4V4H2F9</accession>
<dbReference type="Proteomes" id="UP000317650">
    <property type="component" value="Chromosome 2"/>
</dbReference>
<dbReference type="EMBL" id="PYDT01000011">
    <property type="protein sequence ID" value="THU44246.1"/>
    <property type="molecule type" value="Genomic_DNA"/>
</dbReference>
<comment type="caution">
    <text evidence="2">The sequence shown here is derived from an EMBL/GenBank/DDBJ whole genome shotgun (WGS) entry which is preliminary data.</text>
</comment>
<protein>
    <submittedName>
        <fullName evidence="2">Uncharacterized protein</fullName>
    </submittedName>
</protein>
<proteinExistence type="predicted"/>
<evidence type="ECO:0000256" key="1">
    <source>
        <dbReference type="SAM" id="MobiDB-lite"/>
    </source>
</evidence>
<name>A0A4V4H2F9_MUSBA</name>
<dbReference type="PANTHER" id="PTHR33670:SF14">
    <property type="entry name" value="T20H2.15 PROTEIN"/>
    <property type="match status" value="1"/>
</dbReference>
<feature type="region of interest" description="Disordered" evidence="1">
    <location>
        <begin position="128"/>
        <end position="159"/>
    </location>
</feature>
<gene>
    <name evidence="2" type="ORF">C4D60_Mb02t05390</name>
</gene>